<dbReference type="AlphaFoldDB" id="W4G051"/>
<proteinExistence type="predicted"/>
<organism evidence="1">
    <name type="scientific">Aphanomyces astaci</name>
    <name type="common">Crayfish plague agent</name>
    <dbReference type="NCBI Taxonomy" id="112090"/>
    <lineage>
        <taxon>Eukaryota</taxon>
        <taxon>Sar</taxon>
        <taxon>Stramenopiles</taxon>
        <taxon>Oomycota</taxon>
        <taxon>Saprolegniomycetes</taxon>
        <taxon>Saprolegniales</taxon>
        <taxon>Verrucalvaceae</taxon>
        <taxon>Aphanomyces</taxon>
    </lineage>
</organism>
<dbReference type="GeneID" id="20814099"/>
<evidence type="ECO:0000313" key="1">
    <source>
        <dbReference type="EMBL" id="ETV73067.1"/>
    </source>
</evidence>
<protein>
    <recommendedName>
        <fullName evidence="2">DNA primase/nucleoside triphosphatase C-terminal domain-containing protein</fullName>
    </recommendedName>
</protein>
<dbReference type="OrthoDB" id="120181at2759"/>
<accession>W4G051</accession>
<dbReference type="EMBL" id="KI913151">
    <property type="protein sequence ID" value="ETV73067.1"/>
    <property type="molecule type" value="Genomic_DNA"/>
</dbReference>
<sequence>MCISQTLKNTQCKNKSVAGSDYCRKHQPAVAAPNVDEVTVAAPIGEEVIVAAPIAAPNVDEVEYDSDNGYICKNDTSEDVESLLLSPKTRASHDLESDEKAKAFQKMVTELNEQRKSALDLGFTDTICSSERITNDIAKLVEGMGRTMKDFEKAMVDDSFEDNELPEDRDTFSVALPFQYTYVGDVAESELPDLLMYYLKEVICNNDEEAWIWLRSYLANIIHQPDSRTEVMLILYSQEKRVENLSDVFGERGGTSVVSKRVVWFEEMTEKKAVFRACMDRMKTAITEKRTTYKPLYQELHETNNTNEYIACTNHLVGVLADRQTVLHVSDKHREDHAFYTKLRANMNQDGCNKFASYLKQFTTQLPMRIHKTTIYESMLSNGAEGIDTFINGVKSGEITFQFQHAPKFWYASKEDLYEYAYIHWCESQGDKPITFNHFKEKFQHYNRSCEYTGIRVGDARMYAFKVPVDWNKQIASDEEPEFD</sequence>
<gene>
    <name evidence="1" type="ORF">H257_12103</name>
</gene>
<evidence type="ECO:0008006" key="2">
    <source>
        <dbReference type="Google" id="ProtNLM"/>
    </source>
</evidence>
<name>W4G051_APHAT</name>
<dbReference type="VEuPathDB" id="FungiDB:H257_12103"/>
<reference evidence="1" key="1">
    <citation type="submission" date="2013-12" db="EMBL/GenBank/DDBJ databases">
        <title>The Genome Sequence of Aphanomyces astaci APO3.</title>
        <authorList>
            <consortium name="The Broad Institute Genomics Platform"/>
            <person name="Russ C."/>
            <person name="Tyler B."/>
            <person name="van West P."/>
            <person name="Dieguez-Uribeondo J."/>
            <person name="Young S.K."/>
            <person name="Zeng Q."/>
            <person name="Gargeya S."/>
            <person name="Fitzgerald M."/>
            <person name="Abouelleil A."/>
            <person name="Alvarado L."/>
            <person name="Chapman S.B."/>
            <person name="Gainer-Dewar J."/>
            <person name="Goldberg J."/>
            <person name="Griggs A."/>
            <person name="Gujja S."/>
            <person name="Hansen M."/>
            <person name="Howarth C."/>
            <person name="Imamovic A."/>
            <person name="Ireland A."/>
            <person name="Larimer J."/>
            <person name="McCowan C."/>
            <person name="Murphy C."/>
            <person name="Pearson M."/>
            <person name="Poon T.W."/>
            <person name="Priest M."/>
            <person name="Roberts A."/>
            <person name="Saif S."/>
            <person name="Shea T."/>
            <person name="Sykes S."/>
            <person name="Wortman J."/>
            <person name="Nusbaum C."/>
            <person name="Birren B."/>
        </authorList>
    </citation>
    <scope>NUCLEOTIDE SEQUENCE [LARGE SCALE GENOMIC DNA]</scope>
    <source>
        <strain evidence="1">APO3</strain>
    </source>
</reference>
<dbReference type="RefSeq" id="XP_009837516.1">
    <property type="nucleotide sequence ID" value="XM_009839214.1"/>
</dbReference>